<name>A0A0F9MMI9_9ZZZZ</name>
<evidence type="ECO:0000313" key="1">
    <source>
        <dbReference type="EMBL" id="KKN08510.1"/>
    </source>
</evidence>
<accession>A0A0F9MMI9</accession>
<organism evidence="1">
    <name type="scientific">marine sediment metagenome</name>
    <dbReference type="NCBI Taxonomy" id="412755"/>
    <lineage>
        <taxon>unclassified sequences</taxon>
        <taxon>metagenomes</taxon>
        <taxon>ecological metagenomes</taxon>
    </lineage>
</organism>
<reference evidence="1" key="1">
    <citation type="journal article" date="2015" name="Nature">
        <title>Complex archaea that bridge the gap between prokaryotes and eukaryotes.</title>
        <authorList>
            <person name="Spang A."/>
            <person name="Saw J.H."/>
            <person name="Jorgensen S.L."/>
            <person name="Zaremba-Niedzwiedzka K."/>
            <person name="Martijn J."/>
            <person name="Lind A.E."/>
            <person name="van Eijk R."/>
            <person name="Schleper C."/>
            <person name="Guy L."/>
            <person name="Ettema T.J."/>
        </authorList>
    </citation>
    <scope>NUCLEOTIDE SEQUENCE</scope>
</reference>
<dbReference type="EMBL" id="LAZR01004449">
    <property type="protein sequence ID" value="KKN08510.1"/>
    <property type="molecule type" value="Genomic_DNA"/>
</dbReference>
<gene>
    <name evidence="1" type="ORF">LCGC14_1056000</name>
</gene>
<evidence type="ECO:0008006" key="2">
    <source>
        <dbReference type="Google" id="ProtNLM"/>
    </source>
</evidence>
<comment type="caution">
    <text evidence="1">The sequence shown here is derived from an EMBL/GenBank/DDBJ whole genome shotgun (WGS) entry which is preliminary data.</text>
</comment>
<protein>
    <recommendedName>
        <fullName evidence="2">Transcription elongation factor NusA</fullName>
    </recommendedName>
</protein>
<dbReference type="AlphaFoldDB" id="A0A0F9MMI9"/>
<sequence length="171" mass="19600">MKVLPADKTCINSGFLCNNCQARLDAGEISEFEIDLAKDFINLEENNEEFVFLKDISFFKAIDFEDVVILVIGKKDKIKFNPNLITWIKKAYEIDDLILIEKSNKLRPVIEGLIAPKKLLSLNEIFLATGDIQFKAVLSEDDKEYILFTEDELKELILELTGSICMIEFQL</sequence>
<proteinExistence type="predicted"/>